<reference evidence="4" key="1">
    <citation type="submission" date="2023-03" db="EMBL/GenBank/DDBJ databases">
        <title>Electrophorus voltai genome.</title>
        <authorList>
            <person name="Bian C."/>
        </authorList>
    </citation>
    <scope>NUCLEOTIDE SEQUENCE</scope>
    <source>
        <strain evidence="4">CB-2022</strain>
        <tissue evidence="4">Muscle</tissue>
    </source>
</reference>
<dbReference type="Pfam" id="PF00098">
    <property type="entry name" value="zf-CCHC"/>
    <property type="match status" value="1"/>
</dbReference>
<dbReference type="Proteomes" id="UP001239994">
    <property type="component" value="Unassembled WGS sequence"/>
</dbReference>
<feature type="domain" description="CCHC-type" evidence="3">
    <location>
        <begin position="82"/>
        <end position="95"/>
    </location>
</feature>
<dbReference type="PANTHER" id="PTHR37984:SF5">
    <property type="entry name" value="PROTEIN NYNRIN-LIKE"/>
    <property type="match status" value="1"/>
</dbReference>
<evidence type="ECO:0000313" key="4">
    <source>
        <dbReference type="EMBL" id="KAK1787819.1"/>
    </source>
</evidence>
<keyword evidence="1" id="KW-0862">Zinc</keyword>
<dbReference type="InterPro" id="IPR036875">
    <property type="entry name" value="Znf_CCHC_sf"/>
</dbReference>
<dbReference type="PROSITE" id="PS50158">
    <property type="entry name" value="ZF_CCHC"/>
    <property type="match status" value="1"/>
</dbReference>
<organism evidence="4 5">
    <name type="scientific">Electrophorus voltai</name>
    <dbReference type="NCBI Taxonomy" id="2609070"/>
    <lineage>
        <taxon>Eukaryota</taxon>
        <taxon>Metazoa</taxon>
        <taxon>Chordata</taxon>
        <taxon>Craniata</taxon>
        <taxon>Vertebrata</taxon>
        <taxon>Euteleostomi</taxon>
        <taxon>Actinopterygii</taxon>
        <taxon>Neopterygii</taxon>
        <taxon>Teleostei</taxon>
        <taxon>Ostariophysi</taxon>
        <taxon>Gymnotiformes</taxon>
        <taxon>Gymnotoidei</taxon>
        <taxon>Gymnotidae</taxon>
        <taxon>Electrophorus</taxon>
    </lineage>
</organism>
<dbReference type="Gene3D" id="3.30.420.10">
    <property type="entry name" value="Ribonuclease H-like superfamily/Ribonuclease H"/>
    <property type="match status" value="1"/>
</dbReference>
<comment type="caution">
    <text evidence="4">The sequence shown here is derived from an EMBL/GenBank/DDBJ whole genome shotgun (WGS) entry which is preliminary data.</text>
</comment>
<dbReference type="InterPro" id="IPR036397">
    <property type="entry name" value="RNaseH_sf"/>
</dbReference>
<dbReference type="PANTHER" id="PTHR37984">
    <property type="entry name" value="PROTEIN CBG26694"/>
    <property type="match status" value="1"/>
</dbReference>
<dbReference type="GO" id="GO:0008270">
    <property type="term" value="F:zinc ion binding"/>
    <property type="evidence" value="ECO:0007669"/>
    <property type="project" value="UniProtKB-KW"/>
</dbReference>
<dbReference type="InterPro" id="IPR050951">
    <property type="entry name" value="Retrovirus_Pol_polyprotein"/>
</dbReference>
<evidence type="ECO:0000256" key="1">
    <source>
        <dbReference type="PROSITE-ProRule" id="PRU00047"/>
    </source>
</evidence>
<dbReference type="AlphaFoldDB" id="A0AAD9DPD3"/>
<proteinExistence type="predicted"/>
<dbReference type="GO" id="GO:0003676">
    <property type="term" value="F:nucleic acid binding"/>
    <property type="evidence" value="ECO:0007669"/>
    <property type="project" value="InterPro"/>
</dbReference>
<dbReference type="SUPFAM" id="SSF57756">
    <property type="entry name" value="Retrovirus zinc finger-like domains"/>
    <property type="match status" value="1"/>
</dbReference>
<keyword evidence="5" id="KW-1185">Reference proteome</keyword>
<sequence>MAAGPAEVSAWEAHLRNSFMNGLRDQIRKERKNKRGKRMRHIKQPLQCIKLPQDREAEAVVEDEAVEEEEEDEQDDGKRDDRCYTCGKKGHFARDWKQDTEVVAKALLTEIIPRWGIPNRISSDNGTPFVNQALDMLSKYYHPTSGGAVERENGTLKSKLAKTCQETGLAWTKALPLVLMSMRMVPKAKHGLSLYEILFGHPPNAGFGGMGAINQLEGAISDIMLSYCMTACISFSGLAPGEGESSRRSRWTTP</sequence>
<gene>
    <name evidence="4" type="ORF">P4O66_016311</name>
</gene>
<feature type="region of interest" description="Disordered" evidence="2">
    <location>
        <begin position="53"/>
        <end position="80"/>
    </location>
</feature>
<keyword evidence="1" id="KW-0863">Zinc-finger</keyword>
<accession>A0AAD9DPD3</accession>
<name>A0AAD9DPD3_9TELE</name>
<evidence type="ECO:0000313" key="5">
    <source>
        <dbReference type="Proteomes" id="UP001239994"/>
    </source>
</evidence>
<evidence type="ECO:0000259" key="3">
    <source>
        <dbReference type="PROSITE" id="PS50158"/>
    </source>
</evidence>
<feature type="compositionally biased region" description="Acidic residues" evidence="2">
    <location>
        <begin position="59"/>
        <end position="75"/>
    </location>
</feature>
<protein>
    <recommendedName>
        <fullName evidence="3">CCHC-type domain-containing protein</fullName>
    </recommendedName>
</protein>
<dbReference type="InterPro" id="IPR012337">
    <property type="entry name" value="RNaseH-like_sf"/>
</dbReference>
<dbReference type="SUPFAM" id="SSF53098">
    <property type="entry name" value="Ribonuclease H-like"/>
    <property type="match status" value="1"/>
</dbReference>
<evidence type="ECO:0000256" key="2">
    <source>
        <dbReference type="SAM" id="MobiDB-lite"/>
    </source>
</evidence>
<keyword evidence="1" id="KW-0479">Metal-binding</keyword>
<dbReference type="InterPro" id="IPR001878">
    <property type="entry name" value="Znf_CCHC"/>
</dbReference>
<dbReference type="EMBL" id="JAROKS010000023">
    <property type="protein sequence ID" value="KAK1787819.1"/>
    <property type="molecule type" value="Genomic_DNA"/>
</dbReference>